<organism evidence="2 3">
    <name type="scientific">Polaribacter gangjinensis</name>
    <dbReference type="NCBI Taxonomy" id="574710"/>
    <lineage>
        <taxon>Bacteria</taxon>
        <taxon>Pseudomonadati</taxon>
        <taxon>Bacteroidota</taxon>
        <taxon>Flavobacteriia</taxon>
        <taxon>Flavobacteriales</taxon>
        <taxon>Flavobacteriaceae</taxon>
    </lineage>
</organism>
<dbReference type="EMBL" id="MSCL01000001">
    <property type="protein sequence ID" value="PQJ74163.1"/>
    <property type="molecule type" value="Genomic_DNA"/>
</dbReference>
<name>A0A2S7W9A4_9FLAO</name>
<sequence length="176" mass="21152">MSTKYYYKNKKNDIFRILLVLPLIAFYYPLTLFYISPSEHIWWRMPSEIYVLMFSIFGYIVISFSIIVMFKLILKKGYVKINNEGIYNDFFFSNKKNLKWNEIESIRLIKYNQNLYLGFFLKKNEFGKKRGFDYLAHKLNISTFGTGHFIHSSFLNCTFMELVKEVNKRFPKGIDT</sequence>
<dbReference type="Proteomes" id="UP000237608">
    <property type="component" value="Unassembled WGS sequence"/>
</dbReference>
<keyword evidence="1" id="KW-0812">Transmembrane</keyword>
<gene>
    <name evidence="2" type="ORF">BTO13_02235</name>
</gene>
<dbReference type="AlphaFoldDB" id="A0A2S7W9A4"/>
<accession>A0A2S7W9A4</accession>
<reference evidence="2 3" key="1">
    <citation type="submission" date="2016-12" db="EMBL/GenBank/DDBJ databases">
        <title>Trade-off between light-utilization and light-protection in marine flavobacteria.</title>
        <authorList>
            <person name="Kumagai Y."/>
            <person name="Yoshizawa S."/>
            <person name="Kogure K."/>
            <person name="Iwasaki W."/>
        </authorList>
    </citation>
    <scope>NUCLEOTIDE SEQUENCE [LARGE SCALE GENOMIC DNA]</scope>
    <source>
        <strain evidence="2 3">KCTC 22729</strain>
    </source>
</reference>
<feature type="transmembrane region" description="Helical" evidence="1">
    <location>
        <begin position="49"/>
        <end position="74"/>
    </location>
</feature>
<dbReference type="InterPro" id="IPR048136">
    <property type="entry name" value="STM3941-like"/>
</dbReference>
<proteinExistence type="predicted"/>
<keyword evidence="1" id="KW-0472">Membrane</keyword>
<evidence type="ECO:0000256" key="1">
    <source>
        <dbReference type="SAM" id="Phobius"/>
    </source>
</evidence>
<dbReference type="OrthoDB" id="1275261at2"/>
<feature type="transmembrane region" description="Helical" evidence="1">
    <location>
        <begin position="14"/>
        <end position="37"/>
    </location>
</feature>
<dbReference type="NCBIfam" id="NF041635">
    <property type="entry name" value="STM3941_fam"/>
    <property type="match status" value="1"/>
</dbReference>
<dbReference type="RefSeq" id="WP_105045314.1">
    <property type="nucleotide sequence ID" value="NZ_CP150662.1"/>
</dbReference>
<protein>
    <submittedName>
        <fullName evidence="2">Uncharacterized protein</fullName>
    </submittedName>
</protein>
<evidence type="ECO:0000313" key="2">
    <source>
        <dbReference type="EMBL" id="PQJ74163.1"/>
    </source>
</evidence>
<keyword evidence="1" id="KW-1133">Transmembrane helix</keyword>
<comment type="caution">
    <text evidence="2">The sequence shown here is derived from an EMBL/GenBank/DDBJ whole genome shotgun (WGS) entry which is preliminary data.</text>
</comment>
<evidence type="ECO:0000313" key="3">
    <source>
        <dbReference type="Proteomes" id="UP000237608"/>
    </source>
</evidence>
<keyword evidence="3" id="KW-1185">Reference proteome</keyword>